<dbReference type="OrthoDB" id="9769359at2"/>
<keyword evidence="6" id="KW-1185">Reference proteome</keyword>
<name>A0A1I3YW30_9BACT</name>
<dbReference type="SMART" id="SM00448">
    <property type="entry name" value="REC"/>
    <property type="match status" value="1"/>
</dbReference>
<dbReference type="CDD" id="cd00077">
    <property type="entry name" value="HDc"/>
    <property type="match status" value="1"/>
</dbReference>
<dbReference type="InterPro" id="IPR011006">
    <property type="entry name" value="CheY-like_superfamily"/>
</dbReference>
<evidence type="ECO:0000313" key="5">
    <source>
        <dbReference type="EMBL" id="SFK36067.1"/>
    </source>
</evidence>
<feature type="domain" description="HD-GYP" evidence="4">
    <location>
        <begin position="181"/>
        <end position="378"/>
    </location>
</feature>
<reference evidence="6" key="1">
    <citation type="submission" date="2016-10" db="EMBL/GenBank/DDBJ databases">
        <authorList>
            <person name="Varghese N."/>
            <person name="Submissions S."/>
        </authorList>
    </citation>
    <scope>NUCLEOTIDE SEQUENCE [LARGE SCALE GENOMIC DNA]</scope>
    <source>
        <strain evidence="6">DSM 5918</strain>
    </source>
</reference>
<dbReference type="AlphaFoldDB" id="A0A1I3YW30"/>
<dbReference type="SUPFAM" id="SSF52172">
    <property type="entry name" value="CheY-like"/>
    <property type="match status" value="1"/>
</dbReference>
<dbReference type="RefSeq" id="WP_092378392.1">
    <property type="nucleotide sequence ID" value="NZ_FORX01000021.1"/>
</dbReference>
<feature type="modified residue" description="4-aspartylphosphate" evidence="1">
    <location>
        <position position="80"/>
    </location>
</feature>
<dbReference type="InterPro" id="IPR001789">
    <property type="entry name" value="Sig_transdc_resp-reg_receiver"/>
</dbReference>
<evidence type="ECO:0000256" key="1">
    <source>
        <dbReference type="PROSITE-ProRule" id="PRU00169"/>
    </source>
</evidence>
<dbReference type="STRING" id="52560.SAMN04488082_12154"/>
<dbReference type="Proteomes" id="UP000198635">
    <property type="component" value="Unassembled WGS sequence"/>
</dbReference>
<feature type="coiled-coil region" evidence="2">
    <location>
        <begin position="149"/>
        <end position="187"/>
    </location>
</feature>
<dbReference type="PANTHER" id="PTHR45228">
    <property type="entry name" value="CYCLIC DI-GMP PHOSPHODIESTERASE TM_0186-RELATED"/>
    <property type="match status" value="1"/>
</dbReference>
<keyword evidence="2" id="KW-0175">Coiled coil</keyword>
<dbReference type="PROSITE" id="PS51832">
    <property type="entry name" value="HD_GYP"/>
    <property type="match status" value="1"/>
</dbReference>
<protein>
    <submittedName>
        <fullName evidence="5">Response regulator receiver modulated metal dependent phosphohydrolase</fullName>
    </submittedName>
</protein>
<proteinExistence type="predicted"/>
<dbReference type="GO" id="GO:0016787">
    <property type="term" value="F:hydrolase activity"/>
    <property type="evidence" value="ECO:0007669"/>
    <property type="project" value="UniProtKB-KW"/>
</dbReference>
<dbReference type="SUPFAM" id="SSF109604">
    <property type="entry name" value="HD-domain/PDEase-like"/>
    <property type="match status" value="1"/>
</dbReference>
<dbReference type="PANTHER" id="PTHR45228:SF1">
    <property type="entry name" value="CYCLIC DI-GMP PHOSPHODIESTERASE TM_0186"/>
    <property type="match status" value="1"/>
</dbReference>
<accession>A0A1I3YW30</accession>
<evidence type="ECO:0000259" key="4">
    <source>
        <dbReference type="PROSITE" id="PS51832"/>
    </source>
</evidence>
<evidence type="ECO:0000313" key="6">
    <source>
        <dbReference type="Proteomes" id="UP000198635"/>
    </source>
</evidence>
<dbReference type="Gene3D" id="3.40.50.2300">
    <property type="match status" value="1"/>
</dbReference>
<dbReference type="GO" id="GO:0000160">
    <property type="term" value="P:phosphorelay signal transduction system"/>
    <property type="evidence" value="ECO:0007669"/>
    <property type="project" value="InterPro"/>
</dbReference>
<evidence type="ECO:0000259" key="3">
    <source>
        <dbReference type="PROSITE" id="PS50110"/>
    </source>
</evidence>
<dbReference type="Gene3D" id="1.10.3210.10">
    <property type="entry name" value="Hypothetical protein af1432"/>
    <property type="match status" value="1"/>
</dbReference>
<dbReference type="Pfam" id="PF00072">
    <property type="entry name" value="Response_reg"/>
    <property type="match status" value="1"/>
</dbReference>
<sequence length="379" mass="43328">MQIQKIIREFDQLHIHLNNEIYHYNDELEECRILIVDDYEINILVLIEALKSYSKISVSQDSKIAFDSLSYSLPDIVLLDLFMPDMNGFEICKYIKNNEHTSDIPIIFITSAHDPLSLSKAFELGAVDYIKKPFDTIEVNARLRTHLKLKIAERKLKEHNANLEIKVVERTKKLEEKNIELNEVKRETIFRLCLAAEMRDVDTGNHINRIQAYTEVIALKCGMSREEAEQLSLASSMHDLGKIGIPDHILLKPGELTSEESEIMKQHTVIGARALADGKSDLLRVAHRVALSHHERWDGKGYPQGLRGVNIPIEARIVGLVDVFDALISRRAYKHAFTVDDAIMIILSEKGNHFDPKLVDIFIASLNEIMAIKDMFSYE</sequence>
<keyword evidence="5" id="KW-0378">Hydrolase</keyword>
<dbReference type="EMBL" id="FORX01000021">
    <property type="protein sequence ID" value="SFK36067.1"/>
    <property type="molecule type" value="Genomic_DNA"/>
</dbReference>
<keyword evidence="1" id="KW-0597">Phosphoprotein</keyword>
<dbReference type="InterPro" id="IPR003607">
    <property type="entry name" value="HD/PDEase_dom"/>
</dbReference>
<dbReference type="InterPro" id="IPR037522">
    <property type="entry name" value="HD_GYP_dom"/>
</dbReference>
<evidence type="ECO:0000256" key="2">
    <source>
        <dbReference type="SAM" id="Coils"/>
    </source>
</evidence>
<dbReference type="PROSITE" id="PS50110">
    <property type="entry name" value="RESPONSE_REGULATORY"/>
    <property type="match status" value="1"/>
</dbReference>
<dbReference type="Pfam" id="PF13487">
    <property type="entry name" value="HD_5"/>
    <property type="match status" value="1"/>
</dbReference>
<gene>
    <name evidence="5" type="ORF">SAMN04488082_12154</name>
</gene>
<feature type="domain" description="Response regulatory" evidence="3">
    <location>
        <begin position="32"/>
        <end position="147"/>
    </location>
</feature>
<organism evidence="5 6">
    <name type="scientific">Desulfomicrobium apsheronum</name>
    <dbReference type="NCBI Taxonomy" id="52560"/>
    <lineage>
        <taxon>Bacteria</taxon>
        <taxon>Pseudomonadati</taxon>
        <taxon>Thermodesulfobacteriota</taxon>
        <taxon>Desulfovibrionia</taxon>
        <taxon>Desulfovibrionales</taxon>
        <taxon>Desulfomicrobiaceae</taxon>
        <taxon>Desulfomicrobium</taxon>
    </lineage>
</organism>
<dbReference type="InterPro" id="IPR052020">
    <property type="entry name" value="Cyclic_di-GMP/3'3'-cGAMP_PDE"/>
</dbReference>